<dbReference type="Pfam" id="PF13920">
    <property type="entry name" value="zf-C3HC4_3"/>
    <property type="match status" value="1"/>
</dbReference>
<feature type="domain" description="ZZ-type" evidence="18">
    <location>
        <begin position="79"/>
        <end position="131"/>
    </location>
</feature>
<evidence type="ECO:0000256" key="6">
    <source>
        <dbReference type="ARBA" id="ARBA00022679"/>
    </source>
</evidence>
<dbReference type="Gene3D" id="3.30.60.90">
    <property type="match status" value="1"/>
</dbReference>
<dbReference type="Pfam" id="PF12796">
    <property type="entry name" value="Ank_2"/>
    <property type="match status" value="2"/>
</dbReference>
<keyword evidence="11" id="KW-0862">Zinc</keyword>
<evidence type="ECO:0000256" key="1">
    <source>
        <dbReference type="ARBA" id="ARBA00000900"/>
    </source>
</evidence>
<dbReference type="PROSITE" id="PS51416">
    <property type="entry name" value="MIB_HERC2"/>
    <property type="match status" value="2"/>
</dbReference>
<dbReference type="SUPFAM" id="SSF48403">
    <property type="entry name" value="Ankyrin repeat"/>
    <property type="match status" value="1"/>
</dbReference>
<dbReference type="FunFam" id="2.30.30.40:FF:000044">
    <property type="entry name" value="E3 ubiquitin-protein ligase MIB2, putative"/>
    <property type="match status" value="1"/>
</dbReference>
<evidence type="ECO:0000256" key="8">
    <source>
        <dbReference type="ARBA" id="ARBA00022737"/>
    </source>
</evidence>
<comment type="catalytic activity">
    <reaction evidence="1">
        <text>S-ubiquitinyl-[E2 ubiquitin-conjugating enzyme]-L-cysteine + [acceptor protein]-L-lysine = [E2 ubiquitin-conjugating enzyme]-L-cysteine + N(6)-ubiquitinyl-[acceptor protein]-L-lysine.</text>
        <dbReference type="EC" id="2.3.2.27"/>
    </reaction>
</comment>
<evidence type="ECO:0000256" key="11">
    <source>
        <dbReference type="ARBA" id="ARBA00022833"/>
    </source>
</evidence>
<dbReference type="FunFam" id="3.30.60.90:FF:000004">
    <property type="entry name" value="Putative E3 ubiquitin-protein ligase MIB2"/>
    <property type="match status" value="1"/>
</dbReference>
<dbReference type="CDD" id="cd16520">
    <property type="entry name" value="RING-HC_MIBs-like"/>
    <property type="match status" value="1"/>
</dbReference>
<dbReference type="SMART" id="SM00248">
    <property type="entry name" value="ANK"/>
    <property type="match status" value="8"/>
</dbReference>
<dbReference type="PROSITE" id="PS50297">
    <property type="entry name" value="ANK_REP_REGION"/>
    <property type="match status" value="5"/>
</dbReference>
<dbReference type="Pfam" id="PF00023">
    <property type="entry name" value="Ank"/>
    <property type="match status" value="2"/>
</dbReference>
<feature type="repeat" description="ANK" evidence="14">
    <location>
        <begin position="528"/>
        <end position="560"/>
    </location>
</feature>
<evidence type="ECO:0000313" key="20">
    <source>
        <dbReference type="EMBL" id="KAK9888621.1"/>
    </source>
</evidence>
<dbReference type="InterPro" id="IPR002110">
    <property type="entry name" value="Ankyrin_rpt"/>
</dbReference>
<keyword evidence="5" id="KW-0963">Cytoplasm</keyword>
<dbReference type="EC" id="2.3.2.27" evidence="4"/>
<feature type="domain" description="MIB/HERC2" evidence="19">
    <location>
        <begin position="1"/>
        <end position="73"/>
    </location>
</feature>
<dbReference type="SUPFAM" id="SSF57850">
    <property type="entry name" value="RING/U-box"/>
    <property type="match status" value="1"/>
</dbReference>
<dbReference type="InterPro" id="IPR013083">
    <property type="entry name" value="Znf_RING/FYVE/PHD"/>
</dbReference>
<dbReference type="Gene3D" id="3.30.40.10">
    <property type="entry name" value="Zinc/RING finger domain, C3HC4 (zinc finger)"/>
    <property type="match status" value="2"/>
</dbReference>
<dbReference type="PRINTS" id="PR01415">
    <property type="entry name" value="ANKYRIN"/>
</dbReference>
<evidence type="ECO:0000256" key="5">
    <source>
        <dbReference type="ARBA" id="ARBA00022490"/>
    </source>
</evidence>
<keyword evidence="9 15" id="KW-0863">Zinc-finger</keyword>
<dbReference type="Pfam" id="PF18346">
    <property type="entry name" value="SH3_15"/>
    <property type="match status" value="2"/>
</dbReference>
<feature type="repeat" description="ANK" evidence="14">
    <location>
        <begin position="495"/>
        <end position="527"/>
    </location>
</feature>
<dbReference type="InterPro" id="IPR043145">
    <property type="entry name" value="Znf_ZZ_sf"/>
</dbReference>
<reference evidence="20 21" key="1">
    <citation type="submission" date="2023-03" db="EMBL/GenBank/DDBJ databases">
        <title>Genome insight into feeding habits of ladybird beetles.</title>
        <authorList>
            <person name="Li H.-S."/>
            <person name="Huang Y.-H."/>
            <person name="Pang H."/>
        </authorList>
    </citation>
    <scope>NUCLEOTIDE SEQUENCE [LARGE SCALE GENOMIC DNA]</scope>
    <source>
        <strain evidence="20">SYSU_2023b</strain>
        <tissue evidence="20">Whole body</tissue>
    </source>
</reference>
<dbReference type="PANTHER" id="PTHR24202">
    <property type="entry name" value="E3 UBIQUITIN-PROTEIN LIGASE MIB2"/>
    <property type="match status" value="1"/>
</dbReference>
<evidence type="ECO:0000256" key="10">
    <source>
        <dbReference type="ARBA" id="ARBA00022786"/>
    </source>
</evidence>
<evidence type="ECO:0000259" key="17">
    <source>
        <dbReference type="PROSITE" id="PS50089"/>
    </source>
</evidence>
<feature type="repeat" description="ANK" evidence="14">
    <location>
        <begin position="663"/>
        <end position="695"/>
    </location>
</feature>
<proteinExistence type="predicted"/>
<accession>A0AAW1V6I6</accession>
<dbReference type="Gene3D" id="2.30.30.40">
    <property type="entry name" value="SH3 Domains"/>
    <property type="match status" value="2"/>
</dbReference>
<dbReference type="GO" id="GO:0016567">
    <property type="term" value="P:protein ubiquitination"/>
    <property type="evidence" value="ECO:0007669"/>
    <property type="project" value="InterPro"/>
</dbReference>
<evidence type="ECO:0000256" key="16">
    <source>
        <dbReference type="SAM" id="MobiDB-lite"/>
    </source>
</evidence>
<dbReference type="Proteomes" id="UP001431783">
    <property type="component" value="Unassembled WGS sequence"/>
</dbReference>
<dbReference type="GO" id="GO:0061630">
    <property type="term" value="F:ubiquitin protein ligase activity"/>
    <property type="evidence" value="ECO:0007669"/>
    <property type="project" value="UniProtKB-EC"/>
</dbReference>
<dbReference type="InterPro" id="IPR010606">
    <property type="entry name" value="Mib_Herc2"/>
</dbReference>
<feature type="domain" description="RING-type" evidence="17">
    <location>
        <begin position="955"/>
        <end position="988"/>
    </location>
</feature>
<dbReference type="PROSITE" id="PS50135">
    <property type="entry name" value="ZF_ZZ_2"/>
    <property type="match status" value="1"/>
</dbReference>
<feature type="repeat" description="ANK" evidence="14">
    <location>
        <begin position="462"/>
        <end position="494"/>
    </location>
</feature>
<evidence type="ECO:0000256" key="7">
    <source>
        <dbReference type="ARBA" id="ARBA00022723"/>
    </source>
</evidence>
<keyword evidence="12" id="KW-0914">Notch signaling pathway</keyword>
<keyword evidence="8" id="KW-0677">Repeat</keyword>
<feature type="region of interest" description="Disordered" evidence="16">
    <location>
        <begin position="825"/>
        <end position="866"/>
    </location>
</feature>
<dbReference type="InterPro" id="IPR036770">
    <property type="entry name" value="Ankyrin_rpt-contain_sf"/>
</dbReference>
<evidence type="ECO:0000256" key="14">
    <source>
        <dbReference type="PROSITE-ProRule" id="PRU00023"/>
    </source>
</evidence>
<feature type="domain" description="MIB/HERC2" evidence="19">
    <location>
        <begin position="142"/>
        <end position="220"/>
    </location>
</feature>
<evidence type="ECO:0000259" key="19">
    <source>
        <dbReference type="PROSITE" id="PS51416"/>
    </source>
</evidence>
<evidence type="ECO:0000256" key="9">
    <source>
        <dbReference type="ARBA" id="ARBA00022771"/>
    </source>
</evidence>
<comment type="pathway">
    <text evidence="3">Protein modification; protein ubiquitination.</text>
</comment>
<keyword evidence="21" id="KW-1185">Reference proteome</keyword>
<dbReference type="PROSITE" id="PS50089">
    <property type="entry name" value="ZF_RING_2"/>
    <property type="match status" value="1"/>
</dbReference>
<dbReference type="InterPro" id="IPR000433">
    <property type="entry name" value="Znf_ZZ"/>
</dbReference>
<dbReference type="PROSITE" id="PS01357">
    <property type="entry name" value="ZF_ZZ_1"/>
    <property type="match status" value="1"/>
</dbReference>
<evidence type="ECO:0000256" key="4">
    <source>
        <dbReference type="ARBA" id="ARBA00012483"/>
    </source>
</evidence>
<dbReference type="SMART" id="SM00184">
    <property type="entry name" value="RING"/>
    <property type="match status" value="2"/>
</dbReference>
<evidence type="ECO:0000256" key="3">
    <source>
        <dbReference type="ARBA" id="ARBA00004906"/>
    </source>
</evidence>
<name>A0AAW1V6I6_9CUCU</name>
<gene>
    <name evidence="20" type="ORF">WA026_000850</name>
</gene>
<evidence type="ECO:0000256" key="12">
    <source>
        <dbReference type="ARBA" id="ARBA00022976"/>
    </source>
</evidence>
<dbReference type="AlphaFoldDB" id="A0AAW1V6I6"/>
<dbReference type="Gene3D" id="1.25.40.20">
    <property type="entry name" value="Ankyrin repeat-containing domain"/>
    <property type="match status" value="3"/>
</dbReference>
<organism evidence="20 21">
    <name type="scientific">Henosepilachna vigintioctopunctata</name>
    <dbReference type="NCBI Taxonomy" id="420089"/>
    <lineage>
        <taxon>Eukaryota</taxon>
        <taxon>Metazoa</taxon>
        <taxon>Ecdysozoa</taxon>
        <taxon>Arthropoda</taxon>
        <taxon>Hexapoda</taxon>
        <taxon>Insecta</taxon>
        <taxon>Pterygota</taxon>
        <taxon>Neoptera</taxon>
        <taxon>Endopterygota</taxon>
        <taxon>Coleoptera</taxon>
        <taxon>Polyphaga</taxon>
        <taxon>Cucujiformia</taxon>
        <taxon>Coccinelloidea</taxon>
        <taxon>Coccinellidae</taxon>
        <taxon>Epilachninae</taxon>
        <taxon>Epilachnini</taxon>
        <taxon>Henosepilachna</taxon>
    </lineage>
</organism>
<evidence type="ECO:0000256" key="2">
    <source>
        <dbReference type="ARBA" id="ARBA00004496"/>
    </source>
</evidence>
<dbReference type="GO" id="GO:0008270">
    <property type="term" value="F:zinc ion binding"/>
    <property type="evidence" value="ECO:0007669"/>
    <property type="project" value="UniProtKB-KW"/>
</dbReference>
<dbReference type="InterPro" id="IPR040847">
    <property type="entry name" value="SH3_15"/>
</dbReference>
<dbReference type="FunFam" id="3.30.40.10:FF:000393">
    <property type="entry name" value="CLUMA_CG014158, isoform A"/>
    <property type="match status" value="1"/>
</dbReference>
<keyword evidence="10" id="KW-0833">Ubl conjugation pathway</keyword>
<keyword evidence="7" id="KW-0479">Metal-binding</keyword>
<protein>
    <recommendedName>
        <fullName evidence="4">RING-type E3 ubiquitin transferase</fullName>
        <ecNumber evidence="4">2.3.2.27</ecNumber>
    </recommendedName>
</protein>
<dbReference type="InterPro" id="IPR037252">
    <property type="entry name" value="Mib_Herc2_sf"/>
</dbReference>
<dbReference type="Pfam" id="PF06701">
    <property type="entry name" value="MIB_HERC2"/>
    <property type="match status" value="2"/>
</dbReference>
<dbReference type="SUPFAM" id="SSF159034">
    <property type="entry name" value="Mib/herc2 domain-like"/>
    <property type="match status" value="2"/>
</dbReference>
<comment type="subcellular location">
    <subcellularLocation>
        <location evidence="2">Cytoplasm</location>
    </subcellularLocation>
</comment>
<keyword evidence="6" id="KW-0808">Transferase</keyword>
<sequence>MLTPGLRIVRGPDWCWGNQDGGEGFAGTVCEIGKSNSVHSPDKTVVVQWDNGTRTNYRVGYLGKYDLRVFDNAQIGVKHPNIVCDGCKSQGISGMRYKCSICYDYDLCYICYHGDKHELAHPFKRFEYTASIGVDLPVRQNSKKCELKGIFVGAKVVRGFSWEWGDQDGGEGKMGKVLDIRGWDNESSRSVANVTWFSGSTNVYRLGQKGNCDIKFVEPTSGGFYYCEHLPILGQNGEPNLIQPQRAGPPPFGVGDKVQVNVSVEQLKHMQQGHGGWNPRMTEYILKMGTVHRVTDKGDIRVQYEGCNNRWTFNPATLSKVNLFAAGDIVSVISDAEKVKQLQKGHGEWIDIMQNTLGKLGKVLKVYSDGDLRVQLDGHAWTLNPQCVKIVPGSAAELANTMHASQNQRQEPSMQWHPGVDGDLQLNGIADRLVRAAAQGNLDTCKRFLEDLPEVMVDMTSGGKTALQVAAHQGHLSIVRMLLAAGASVNCSDNDGDTCLHYAAFGNKPDVLELLIKGGSNLNSANRSGCTALHIAAHKQPARCVQILLAAGADPNCRDLYGDTALHDAIGKDSLQVIDMLCAAPGMDFTLRNKRGFNVLHHAALKGKDYATNKLLTQARQLVDIKKDDGFSALHLAALNGHKDVVENLIRVGQADIDLRNNRNQSALLLAVSQGHCGVIELLIELKANINAKDEDGDTALHLVLIKKAHLTAEIRRENCPQIFAIYEQISQVTDFRLSIAIACYLIQEGIDLDALNNKGECALHLLEESNLQELLKSYKPNINNQLQNIQNVSETLDIESLSLRDPRHSTEGYNLTENKSSSARIIANEDIKSTRRSRREQKSDKMAEMGNSSQENSPNHPNQFQDEIFGSKPVECLVCSEFSEENVKLEPCNHKPACEDCSSRMKKCLQCGSVVHKRITKDGRIIPAKSRQPSAERMRYLESKIAEIEESHACSICMERKRNVVFLCGHGTCSKCADTLKTCHMCRKTITKKIPIY</sequence>
<dbReference type="PROSITE" id="PS50088">
    <property type="entry name" value="ANK_REPEAT"/>
    <property type="match status" value="5"/>
</dbReference>
<dbReference type="Pfam" id="PF00569">
    <property type="entry name" value="ZZ"/>
    <property type="match status" value="1"/>
</dbReference>
<dbReference type="SMART" id="SM00291">
    <property type="entry name" value="ZnF_ZZ"/>
    <property type="match status" value="1"/>
</dbReference>
<comment type="caution">
    <text evidence="20">The sequence shown here is derived from an EMBL/GenBank/DDBJ whole genome shotgun (WGS) entry which is preliminary data.</text>
</comment>
<feature type="repeat" description="ANK" evidence="14">
    <location>
        <begin position="629"/>
        <end position="653"/>
    </location>
</feature>
<dbReference type="PANTHER" id="PTHR24202:SF4">
    <property type="entry name" value="E3 UBIQUITIN-PROTEIN LIGASE MIB2-RELATED"/>
    <property type="match status" value="1"/>
</dbReference>
<dbReference type="GO" id="GO:0007219">
    <property type="term" value="P:Notch signaling pathway"/>
    <property type="evidence" value="ECO:0007669"/>
    <property type="project" value="UniProtKB-KW"/>
</dbReference>
<evidence type="ECO:0000259" key="18">
    <source>
        <dbReference type="PROSITE" id="PS50135"/>
    </source>
</evidence>
<dbReference type="GO" id="GO:0005737">
    <property type="term" value="C:cytoplasm"/>
    <property type="evidence" value="ECO:0007669"/>
    <property type="project" value="UniProtKB-SubCell"/>
</dbReference>
<feature type="compositionally biased region" description="Polar residues" evidence="16">
    <location>
        <begin position="851"/>
        <end position="866"/>
    </location>
</feature>
<dbReference type="InterPro" id="IPR001841">
    <property type="entry name" value="Znf_RING"/>
</dbReference>
<keyword evidence="13 14" id="KW-0040">ANK repeat</keyword>
<dbReference type="FunFam" id="2.30.30.40:FF:000078">
    <property type="entry name" value="Putative e3 ubiquitin-protein ligase mib2"/>
    <property type="match status" value="1"/>
</dbReference>
<evidence type="ECO:0000256" key="15">
    <source>
        <dbReference type="PROSITE-ProRule" id="PRU00228"/>
    </source>
</evidence>
<evidence type="ECO:0000256" key="13">
    <source>
        <dbReference type="ARBA" id="ARBA00023043"/>
    </source>
</evidence>
<evidence type="ECO:0000313" key="21">
    <source>
        <dbReference type="Proteomes" id="UP001431783"/>
    </source>
</evidence>
<dbReference type="EMBL" id="JARQZJ010000121">
    <property type="protein sequence ID" value="KAK9888621.1"/>
    <property type="molecule type" value="Genomic_DNA"/>
</dbReference>